<proteinExistence type="predicted"/>
<gene>
    <name evidence="2" type="ORF">EC973_004089</name>
</gene>
<dbReference type="EMBL" id="JABAYA010000232">
    <property type="protein sequence ID" value="KAF7721826.1"/>
    <property type="molecule type" value="Genomic_DNA"/>
</dbReference>
<feature type="chain" id="PRO_5034883178" evidence="1">
    <location>
        <begin position="23"/>
        <end position="283"/>
    </location>
</feature>
<protein>
    <submittedName>
        <fullName evidence="2">Uncharacterized protein</fullName>
    </submittedName>
</protein>
<evidence type="ECO:0000256" key="1">
    <source>
        <dbReference type="SAM" id="SignalP"/>
    </source>
</evidence>
<evidence type="ECO:0000313" key="3">
    <source>
        <dbReference type="Proteomes" id="UP000605846"/>
    </source>
</evidence>
<comment type="caution">
    <text evidence="2">The sequence shown here is derived from an EMBL/GenBank/DDBJ whole genome shotgun (WGS) entry which is preliminary data.</text>
</comment>
<reference evidence="2" key="1">
    <citation type="submission" date="2020-01" db="EMBL/GenBank/DDBJ databases">
        <title>Genome Sequencing of Three Apophysomyces-Like Fungal Strains Confirms a Novel Fungal Genus in the Mucoromycota with divergent Burkholderia-like Endosymbiotic Bacteria.</title>
        <authorList>
            <person name="Stajich J.E."/>
            <person name="Macias A.M."/>
            <person name="Carter-House D."/>
            <person name="Lovett B."/>
            <person name="Kasson L.R."/>
            <person name="Berry K."/>
            <person name="Grigoriev I."/>
            <person name="Chang Y."/>
            <person name="Spatafora J."/>
            <person name="Kasson M.T."/>
        </authorList>
    </citation>
    <scope>NUCLEOTIDE SEQUENCE</scope>
    <source>
        <strain evidence="2">NRRL A-21654</strain>
    </source>
</reference>
<evidence type="ECO:0000313" key="2">
    <source>
        <dbReference type="EMBL" id="KAF7721826.1"/>
    </source>
</evidence>
<keyword evidence="1" id="KW-0732">Signal</keyword>
<accession>A0A8H7BLP9</accession>
<organism evidence="2 3">
    <name type="scientific">Apophysomyces ossiformis</name>
    <dbReference type="NCBI Taxonomy" id="679940"/>
    <lineage>
        <taxon>Eukaryota</taxon>
        <taxon>Fungi</taxon>
        <taxon>Fungi incertae sedis</taxon>
        <taxon>Mucoromycota</taxon>
        <taxon>Mucoromycotina</taxon>
        <taxon>Mucoromycetes</taxon>
        <taxon>Mucorales</taxon>
        <taxon>Mucorineae</taxon>
        <taxon>Mucoraceae</taxon>
        <taxon>Apophysomyces</taxon>
    </lineage>
</organism>
<sequence>MKIAVFAVSLVLALGAANVAPAEDATTENDDISIDIYGHVGRKPGSMDGPQGPLTQNQIDEICGHCGRCGEKAVNKKCCRGNLHDDGYCWCRKTGVTCPGLEVLSADKHWCLAPIPGKTCSGPGGNTTKMDCCYGGANRKGLCYMQLPTKSPDELHEICKVGGACGDKAVYGRCARGKLHDDGLCWCAQKGGWCPAGEVKRGGGRDWCVAAKPGINCGATGKDPIHGECCNNRGTNNDKKCVGGILPQCKHDVDCPNYSYVCCRRSSNFCATWKGSWRETCGS</sequence>
<feature type="signal peptide" evidence="1">
    <location>
        <begin position="1"/>
        <end position="22"/>
    </location>
</feature>
<keyword evidence="3" id="KW-1185">Reference proteome</keyword>
<name>A0A8H7BLP9_9FUNG</name>
<dbReference type="Proteomes" id="UP000605846">
    <property type="component" value="Unassembled WGS sequence"/>
</dbReference>
<dbReference type="AlphaFoldDB" id="A0A8H7BLP9"/>